<protein>
    <submittedName>
        <fullName evidence="2">Uncharacterized protein</fullName>
    </submittedName>
</protein>
<gene>
    <name evidence="2" type="ORF">CDAR_50951</name>
</gene>
<evidence type="ECO:0000256" key="1">
    <source>
        <dbReference type="SAM" id="MobiDB-lite"/>
    </source>
</evidence>
<evidence type="ECO:0000313" key="3">
    <source>
        <dbReference type="Proteomes" id="UP001054837"/>
    </source>
</evidence>
<keyword evidence="3" id="KW-1185">Reference proteome</keyword>
<feature type="region of interest" description="Disordered" evidence="1">
    <location>
        <begin position="66"/>
        <end position="109"/>
    </location>
</feature>
<comment type="caution">
    <text evidence="2">The sequence shown here is derived from an EMBL/GenBank/DDBJ whole genome shotgun (WGS) entry which is preliminary data.</text>
</comment>
<dbReference type="AlphaFoldDB" id="A0AAV4U5R8"/>
<reference evidence="2 3" key="1">
    <citation type="submission" date="2021-06" db="EMBL/GenBank/DDBJ databases">
        <title>Caerostris darwini draft genome.</title>
        <authorList>
            <person name="Kono N."/>
            <person name="Arakawa K."/>
        </authorList>
    </citation>
    <scope>NUCLEOTIDE SEQUENCE [LARGE SCALE GENOMIC DNA]</scope>
</reference>
<evidence type="ECO:0000313" key="2">
    <source>
        <dbReference type="EMBL" id="GIY53144.1"/>
    </source>
</evidence>
<dbReference type="EMBL" id="BPLQ01010742">
    <property type="protein sequence ID" value="GIY53144.1"/>
    <property type="molecule type" value="Genomic_DNA"/>
</dbReference>
<dbReference type="Proteomes" id="UP001054837">
    <property type="component" value="Unassembled WGS sequence"/>
</dbReference>
<accession>A0AAV4U5R8</accession>
<proteinExistence type="predicted"/>
<sequence length="109" mass="12280">MAQLKAKPTRQKLPFDLLPLHQKRNFSSTAGQFIMRGGRHITHRTCYRAEAFFKHCLLLSGRKKKGMQLQHASPEGSRVSGTAEAEAPPHNDEHEEEEETLPAIGHDNP</sequence>
<organism evidence="2 3">
    <name type="scientific">Caerostris darwini</name>
    <dbReference type="NCBI Taxonomy" id="1538125"/>
    <lineage>
        <taxon>Eukaryota</taxon>
        <taxon>Metazoa</taxon>
        <taxon>Ecdysozoa</taxon>
        <taxon>Arthropoda</taxon>
        <taxon>Chelicerata</taxon>
        <taxon>Arachnida</taxon>
        <taxon>Araneae</taxon>
        <taxon>Araneomorphae</taxon>
        <taxon>Entelegynae</taxon>
        <taxon>Araneoidea</taxon>
        <taxon>Araneidae</taxon>
        <taxon>Caerostris</taxon>
    </lineage>
</organism>
<name>A0AAV4U5R8_9ARAC</name>